<dbReference type="AlphaFoldDB" id="A0A9D1HQZ4"/>
<comment type="catalytic activity">
    <reaction evidence="1">
        <text>ATP + protein L-histidine = ADP + protein N-phospho-L-histidine.</text>
        <dbReference type="EC" id="2.7.13.3"/>
    </reaction>
</comment>
<evidence type="ECO:0000256" key="6">
    <source>
        <dbReference type="ARBA" id="ARBA00022692"/>
    </source>
</evidence>
<dbReference type="SMART" id="SM00387">
    <property type="entry name" value="HATPase_c"/>
    <property type="match status" value="1"/>
</dbReference>
<evidence type="ECO:0000256" key="10">
    <source>
        <dbReference type="ARBA" id="ARBA00023136"/>
    </source>
</evidence>
<evidence type="ECO:0000259" key="12">
    <source>
        <dbReference type="PROSITE" id="PS50109"/>
    </source>
</evidence>
<reference evidence="13" key="1">
    <citation type="submission" date="2020-10" db="EMBL/GenBank/DDBJ databases">
        <authorList>
            <person name="Gilroy R."/>
        </authorList>
    </citation>
    <scope>NUCLEOTIDE SEQUENCE</scope>
    <source>
        <strain evidence="13">CHK195-11698</strain>
    </source>
</reference>
<feature type="transmembrane region" description="Helical" evidence="11">
    <location>
        <begin position="33"/>
        <end position="53"/>
    </location>
</feature>
<feature type="transmembrane region" description="Helical" evidence="11">
    <location>
        <begin position="9"/>
        <end position="27"/>
    </location>
</feature>
<dbReference type="PANTHER" id="PTHR45453:SF2">
    <property type="entry name" value="HISTIDINE KINASE"/>
    <property type="match status" value="1"/>
</dbReference>
<keyword evidence="6 11" id="KW-0812">Transmembrane</keyword>
<feature type="domain" description="Histidine kinase" evidence="12">
    <location>
        <begin position="115"/>
        <end position="322"/>
    </location>
</feature>
<evidence type="ECO:0000256" key="9">
    <source>
        <dbReference type="ARBA" id="ARBA00023012"/>
    </source>
</evidence>
<keyword evidence="10 11" id="KW-0472">Membrane</keyword>
<dbReference type="GO" id="GO:0000155">
    <property type="term" value="F:phosphorelay sensor kinase activity"/>
    <property type="evidence" value="ECO:0007669"/>
    <property type="project" value="TreeGrafter"/>
</dbReference>
<dbReference type="SUPFAM" id="SSF55874">
    <property type="entry name" value="ATPase domain of HSP90 chaperone/DNA topoisomerase II/histidine kinase"/>
    <property type="match status" value="1"/>
</dbReference>
<evidence type="ECO:0000256" key="11">
    <source>
        <dbReference type="SAM" id="Phobius"/>
    </source>
</evidence>
<evidence type="ECO:0000256" key="8">
    <source>
        <dbReference type="ARBA" id="ARBA00022989"/>
    </source>
</evidence>
<evidence type="ECO:0000256" key="3">
    <source>
        <dbReference type="ARBA" id="ARBA00012438"/>
    </source>
</evidence>
<comment type="subcellular location">
    <subcellularLocation>
        <location evidence="2">Cell membrane</location>
        <topology evidence="2">Multi-pass membrane protein</topology>
    </subcellularLocation>
</comment>
<evidence type="ECO:0000313" key="14">
    <source>
        <dbReference type="Proteomes" id="UP000824175"/>
    </source>
</evidence>
<dbReference type="InterPro" id="IPR005467">
    <property type="entry name" value="His_kinase_dom"/>
</dbReference>
<evidence type="ECO:0000256" key="7">
    <source>
        <dbReference type="ARBA" id="ARBA00022777"/>
    </source>
</evidence>
<dbReference type="GO" id="GO:0004721">
    <property type="term" value="F:phosphoprotein phosphatase activity"/>
    <property type="evidence" value="ECO:0007669"/>
    <property type="project" value="TreeGrafter"/>
</dbReference>
<reference evidence="13" key="2">
    <citation type="journal article" date="2021" name="PeerJ">
        <title>Extensive microbial diversity within the chicken gut microbiome revealed by metagenomics and culture.</title>
        <authorList>
            <person name="Gilroy R."/>
            <person name="Ravi A."/>
            <person name="Getino M."/>
            <person name="Pursley I."/>
            <person name="Horton D.L."/>
            <person name="Alikhan N.F."/>
            <person name="Baker D."/>
            <person name="Gharbi K."/>
            <person name="Hall N."/>
            <person name="Watson M."/>
            <person name="Adriaenssens E.M."/>
            <person name="Foster-Nyarko E."/>
            <person name="Jarju S."/>
            <person name="Secka A."/>
            <person name="Antonio M."/>
            <person name="Oren A."/>
            <person name="Chaudhuri R.R."/>
            <person name="La Ragione R."/>
            <person name="Hildebrand F."/>
            <person name="Pallen M.J."/>
        </authorList>
    </citation>
    <scope>NUCLEOTIDE SEQUENCE</scope>
    <source>
        <strain evidence="13">CHK195-11698</strain>
    </source>
</reference>
<dbReference type="InterPro" id="IPR003594">
    <property type="entry name" value="HATPase_dom"/>
</dbReference>
<dbReference type="PANTHER" id="PTHR45453">
    <property type="entry name" value="PHOSPHATE REGULON SENSOR PROTEIN PHOR"/>
    <property type="match status" value="1"/>
</dbReference>
<evidence type="ECO:0000313" key="13">
    <source>
        <dbReference type="EMBL" id="HIU14611.1"/>
    </source>
</evidence>
<keyword evidence="9" id="KW-0902">Two-component regulatory system</keyword>
<dbReference type="Pfam" id="PF02518">
    <property type="entry name" value="HATPase_c"/>
    <property type="match status" value="1"/>
</dbReference>
<dbReference type="EMBL" id="DVMJ01000103">
    <property type="protein sequence ID" value="HIU14611.1"/>
    <property type="molecule type" value="Genomic_DNA"/>
</dbReference>
<keyword evidence="7 13" id="KW-0418">Kinase</keyword>
<dbReference type="InterPro" id="IPR050351">
    <property type="entry name" value="BphY/WalK/GraS-like"/>
</dbReference>
<gene>
    <name evidence="13" type="ORF">IAD15_11200</name>
</gene>
<dbReference type="PROSITE" id="PS50109">
    <property type="entry name" value="HIS_KIN"/>
    <property type="match status" value="1"/>
</dbReference>
<dbReference type="Proteomes" id="UP000824175">
    <property type="component" value="Unassembled WGS sequence"/>
</dbReference>
<sequence>MNPRKIKMPYLVVLGILFFSFHFYFLFLTDTDLADLIYLDVLLVLGIGSFLAYDDWCDRRHIQQKERLLEKEELISPMLAPYLDQEILEHDLWVLRKEIDACYELDHEKEDEMAKWVHEIKIPLAALGLLCEKVTDLKLRTEIKEQIERINQSLASMLVSMRLTSPVLDVQIKPVSLATCVKTSIKNNQFFLIRNQFEIHLGNLEEVVYTDQQWLIYVLDQLIANAIKYAEDSPYLAFESVRQEKGIALKIIDHGEGICLEDIGRIFEKGYTGMNKHNGMYKSTGMGLYFVHKILTHLHHDIEVTSQIGGPTCFTIHFMDNRDYFNL</sequence>
<evidence type="ECO:0000256" key="4">
    <source>
        <dbReference type="ARBA" id="ARBA00022475"/>
    </source>
</evidence>
<name>A0A9D1HQZ4_9FIRM</name>
<dbReference type="EC" id="2.7.13.3" evidence="3"/>
<proteinExistence type="predicted"/>
<dbReference type="Gene3D" id="3.30.565.10">
    <property type="entry name" value="Histidine kinase-like ATPase, C-terminal domain"/>
    <property type="match status" value="1"/>
</dbReference>
<evidence type="ECO:0000256" key="1">
    <source>
        <dbReference type="ARBA" id="ARBA00000085"/>
    </source>
</evidence>
<dbReference type="GO" id="GO:0016036">
    <property type="term" value="P:cellular response to phosphate starvation"/>
    <property type="evidence" value="ECO:0007669"/>
    <property type="project" value="TreeGrafter"/>
</dbReference>
<dbReference type="InterPro" id="IPR036890">
    <property type="entry name" value="HATPase_C_sf"/>
</dbReference>
<evidence type="ECO:0000256" key="5">
    <source>
        <dbReference type="ARBA" id="ARBA00022679"/>
    </source>
</evidence>
<protein>
    <recommendedName>
        <fullName evidence="3">histidine kinase</fullName>
        <ecNumber evidence="3">2.7.13.3</ecNumber>
    </recommendedName>
</protein>
<organism evidence="13 14">
    <name type="scientific">Candidatus Fimiplasma intestinipullorum</name>
    <dbReference type="NCBI Taxonomy" id="2840825"/>
    <lineage>
        <taxon>Bacteria</taxon>
        <taxon>Bacillati</taxon>
        <taxon>Bacillota</taxon>
        <taxon>Clostridia</taxon>
        <taxon>Eubacteriales</taxon>
        <taxon>Candidatus Fimiplasma</taxon>
    </lineage>
</organism>
<evidence type="ECO:0000256" key="2">
    <source>
        <dbReference type="ARBA" id="ARBA00004651"/>
    </source>
</evidence>
<comment type="caution">
    <text evidence="13">The sequence shown here is derived from an EMBL/GenBank/DDBJ whole genome shotgun (WGS) entry which is preliminary data.</text>
</comment>
<accession>A0A9D1HQZ4</accession>
<dbReference type="GO" id="GO:0005886">
    <property type="term" value="C:plasma membrane"/>
    <property type="evidence" value="ECO:0007669"/>
    <property type="project" value="UniProtKB-SubCell"/>
</dbReference>
<keyword evidence="5" id="KW-0808">Transferase</keyword>
<keyword evidence="4" id="KW-1003">Cell membrane</keyword>
<keyword evidence="8 11" id="KW-1133">Transmembrane helix</keyword>